<evidence type="ECO:0000313" key="2">
    <source>
        <dbReference type="WBParaSite" id="nRc.2.0.1.t35934-RA"/>
    </source>
</evidence>
<dbReference type="AlphaFoldDB" id="A0A915KDD6"/>
<evidence type="ECO:0000313" key="1">
    <source>
        <dbReference type="Proteomes" id="UP000887565"/>
    </source>
</evidence>
<accession>A0A915KDD6</accession>
<proteinExistence type="predicted"/>
<dbReference type="WBParaSite" id="nRc.2.0.1.t35934-RA">
    <property type="protein sequence ID" value="nRc.2.0.1.t35934-RA"/>
    <property type="gene ID" value="nRc.2.0.1.g35934"/>
</dbReference>
<dbReference type="Proteomes" id="UP000887565">
    <property type="component" value="Unplaced"/>
</dbReference>
<keyword evidence="1" id="KW-1185">Reference proteome</keyword>
<reference evidence="2" key="1">
    <citation type="submission" date="2022-11" db="UniProtKB">
        <authorList>
            <consortium name="WormBaseParasite"/>
        </authorList>
    </citation>
    <scope>IDENTIFICATION</scope>
</reference>
<protein>
    <submittedName>
        <fullName evidence="2">Uncharacterized protein</fullName>
    </submittedName>
</protein>
<organism evidence="1 2">
    <name type="scientific">Romanomermis culicivorax</name>
    <name type="common">Nematode worm</name>
    <dbReference type="NCBI Taxonomy" id="13658"/>
    <lineage>
        <taxon>Eukaryota</taxon>
        <taxon>Metazoa</taxon>
        <taxon>Ecdysozoa</taxon>
        <taxon>Nematoda</taxon>
        <taxon>Enoplea</taxon>
        <taxon>Dorylaimia</taxon>
        <taxon>Mermithida</taxon>
        <taxon>Mermithoidea</taxon>
        <taxon>Mermithidae</taxon>
        <taxon>Romanomermis</taxon>
    </lineage>
</organism>
<sequence length="82" mass="9490">MPFTAIGHRFTYWYTEKKSYFKSFRGRPPPASLNPHLIQTLHFKNHAADICSLSRDTLNIIKALTSIGSCEFGILRKNQSYR</sequence>
<name>A0A915KDD6_ROMCU</name>